<protein>
    <submittedName>
        <fullName evidence="2">Uncharacterized protein</fullName>
    </submittedName>
</protein>
<accession>A0A7K0CBX6</accession>
<evidence type="ECO:0000313" key="2">
    <source>
        <dbReference type="EMBL" id="MQY10955.1"/>
    </source>
</evidence>
<dbReference type="Proteomes" id="UP000466345">
    <property type="component" value="Unassembled WGS sequence"/>
</dbReference>
<comment type="caution">
    <text evidence="2">The sequence shown here is derived from an EMBL/GenBank/DDBJ whole genome shotgun (WGS) entry which is preliminary data.</text>
</comment>
<keyword evidence="3" id="KW-1185">Reference proteome</keyword>
<keyword evidence="1" id="KW-0812">Transmembrane</keyword>
<sequence>MALAFVQLLYLPLAIGLAVHAIAVHELDTGAVATGILGVDAAWLVSAWRRRRNLDAFDAVGIWRVRGGETLVFAWDSLMGVALYWSQGDEAPDTRTLELCPVPQDGPAGDLMASLLRDGAPLRPGLPRPRYRIEVFGDPDAYEKACLRWAPGLWCGRHRQSRGYERKPR</sequence>
<evidence type="ECO:0000313" key="3">
    <source>
        <dbReference type="Proteomes" id="UP000466345"/>
    </source>
</evidence>
<dbReference type="OrthoDB" id="4108300at2"/>
<name>A0A7K0CBX6_9ACTN</name>
<keyword evidence="1" id="KW-1133">Transmembrane helix</keyword>
<dbReference type="AlphaFoldDB" id="A0A7K0CBX6"/>
<dbReference type="RefSeq" id="WP_153450240.1">
    <property type="nucleotide sequence ID" value="NZ_WEGJ01000002.1"/>
</dbReference>
<gene>
    <name evidence="2" type="ORF">SRB5_10690</name>
</gene>
<organism evidence="2 3">
    <name type="scientific">Streptomyces smaragdinus</name>
    <dbReference type="NCBI Taxonomy" id="2585196"/>
    <lineage>
        <taxon>Bacteria</taxon>
        <taxon>Bacillati</taxon>
        <taxon>Actinomycetota</taxon>
        <taxon>Actinomycetes</taxon>
        <taxon>Kitasatosporales</taxon>
        <taxon>Streptomycetaceae</taxon>
        <taxon>Streptomyces</taxon>
    </lineage>
</organism>
<proteinExistence type="predicted"/>
<feature type="transmembrane region" description="Helical" evidence="1">
    <location>
        <begin position="31"/>
        <end position="48"/>
    </location>
</feature>
<keyword evidence="1" id="KW-0472">Membrane</keyword>
<dbReference type="EMBL" id="WEGJ01000002">
    <property type="protein sequence ID" value="MQY10955.1"/>
    <property type="molecule type" value="Genomic_DNA"/>
</dbReference>
<evidence type="ECO:0000256" key="1">
    <source>
        <dbReference type="SAM" id="Phobius"/>
    </source>
</evidence>
<reference evidence="2 3" key="1">
    <citation type="submission" date="2019-10" db="EMBL/GenBank/DDBJ databases">
        <title>Streptomyces smaragdinus sp. nov. and Streptomyces fabii sp. nov., isolated from the gut of fungus growing-termite Macrotermes natalensis.</title>
        <authorList>
            <person name="Schwitalla J."/>
            <person name="Benndorf R."/>
            <person name="Martin K."/>
            <person name="De Beer W."/>
            <person name="Kaster A.-K."/>
            <person name="Vollmers J."/>
            <person name="Poulsen M."/>
            <person name="Beemelmanns C."/>
        </authorList>
    </citation>
    <scope>NUCLEOTIDE SEQUENCE [LARGE SCALE GENOMIC DNA]</scope>
    <source>
        <strain evidence="2 3">RB5</strain>
    </source>
</reference>